<sequence length="263" mass="28372">MAALAKEIALITGANSGIGYEIARQLLAKGTYHVLLCSRSSQKGSAALQDLRSQNLPGSVELLTLDVQSDQHIHEAATSITQSHGKLDILVNNAGVALPSGATERERLQTAFDTNAAGPYLLAKALIPLLRKSANPRIINISSGAGSISRRLFPESPMYKIQGIPYRASKTALNMITSCLHVEYGLGIEQADGEKVEGEVEGKRMKVFSFDPGYTVSNLSEHNKTEFGARSAEETVFSIMDVVLGKRDADVGKFIHNSGEYPW</sequence>
<comment type="similarity">
    <text evidence="1 2">Belongs to the short-chain dehydrogenases/reductases (SDR) family.</text>
</comment>
<dbReference type="PANTHER" id="PTHR43544">
    <property type="entry name" value="SHORT-CHAIN DEHYDROGENASE/REDUCTASE"/>
    <property type="match status" value="1"/>
</dbReference>
<proteinExistence type="inferred from homology"/>
<dbReference type="PRINTS" id="PR00080">
    <property type="entry name" value="SDRFAMILY"/>
</dbReference>
<dbReference type="GeneID" id="63845282"/>
<dbReference type="InterPro" id="IPR036291">
    <property type="entry name" value="NAD(P)-bd_dom_sf"/>
</dbReference>
<dbReference type="GO" id="GO:0005737">
    <property type="term" value="C:cytoplasm"/>
    <property type="evidence" value="ECO:0007669"/>
    <property type="project" value="TreeGrafter"/>
</dbReference>
<name>A0A9P4LAN5_9PLEO</name>
<organism evidence="3 4">
    <name type="scientific">Cucurbitaria berberidis CBS 394.84</name>
    <dbReference type="NCBI Taxonomy" id="1168544"/>
    <lineage>
        <taxon>Eukaryota</taxon>
        <taxon>Fungi</taxon>
        <taxon>Dikarya</taxon>
        <taxon>Ascomycota</taxon>
        <taxon>Pezizomycotina</taxon>
        <taxon>Dothideomycetes</taxon>
        <taxon>Pleosporomycetidae</taxon>
        <taxon>Pleosporales</taxon>
        <taxon>Pleosporineae</taxon>
        <taxon>Cucurbitariaceae</taxon>
        <taxon>Cucurbitaria</taxon>
    </lineage>
</organism>
<dbReference type="OrthoDB" id="1933717at2759"/>
<dbReference type="Proteomes" id="UP000800039">
    <property type="component" value="Unassembled WGS sequence"/>
</dbReference>
<dbReference type="RefSeq" id="XP_040790266.1">
    <property type="nucleotide sequence ID" value="XM_040928029.1"/>
</dbReference>
<evidence type="ECO:0000256" key="1">
    <source>
        <dbReference type="ARBA" id="ARBA00006484"/>
    </source>
</evidence>
<dbReference type="AlphaFoldDB" id="A0A9P4LAN5"/>
<dbReference type="GO" id="GO:0019748">
    <property type="term" value="P:secondary metabolic process"/>
    <property type="evidence" value="ECO:0007669"/>
    <property type="project" value="TreeGrafter"/>
</dbReference>
<dbReference type="Gene3D" id="3.40.50.720">
    <property type="entry name" value="NAD(P)-binding Rossmann-like Domain"/>
    <property type="match status" value="1"/>
</dbReference>
<dbReference type="EMBL" id="ML976615">
    <property type="protein sequence ID" value="KAF1847703.1"/>
    <property type="molecule type" value="Genomic_DNA"/>
</dbReference>
<dbReference type="Pfam" id="PF00106">
    <property type="entry name" value="adh_short"/>
    <property type="match status" value="1"/>
</dbReference>
<keyword evidence="4" id="KW-1185">Reference proteome</keyword>
<dbReference type="PRINTS" id="PR00081">
    <property type="entry name" value="GDHRDH"/>
</dbReference>
<protein>
    <submittedName>
        <fullName evidence="3">NAD(P)-binding protein</fullName>
    </submittedName>
</protein>
<dbReference type="PANTHER" id="PTHR43544:SF32">
    <property type="entry name" value="CHAIN DEHYDROGENASE, PUTATIVE (AFU_ORTHOLOGUE AFUA_5G01530)-RELATED"/>
    <property type="match status" value="1"/>
</dbReference>
<dbReference type="SUPFAM" id="SSF51735">
    <property type="entry name" value="NAD(P)-binding Rossmann-fold domains"/>
    <property type="match status" value="1"/>
</dbReference>
<dbReference type="InterPro" id="IPR002347">
    <property type="entry name" value="SDR_fam"/>
</dbReference>
<evidence type="ECO:0000313" key="3">
    <source>
        <dbReference type="EMBL" id="KAF1847703.1"/>
    </source>
</evidence>
<dbReference type="InterPro" id="IPR051468">
    <property type="entry name" value="Fungal_SecMetab_SDRs"/>
</dbReference>
<evidence type="ECO:0000256" key="2">
    <source>
        <dbReference type="RuleBase" id="RU000363"/>
    </source>
</evidence>
<evidence type="ECO:0000313" key="4">
    <source>
        <dbReference type="Proteomes" id="UP000800039"/>
    </source>
</evidence>
<dbReference type="GO" id="GO:0016491">
    <property type="term" value="F:oxidoreductase activity"/>
    <property type="evidence" value="ECO:0007669"/>
    <property type="project" value="TreeGrafter"/>
</dbReference>
<reference evidence="3" key="1">
    <citation type="submission" date="2020-01" db="EMBL/GenBank/DDBJ databases">
        <authorList>
            <consortium name="DOE Joint Genome Institute"/>
            <person name="Haridas S."/>
            <person name="Albert R."/>
            <person name="Binder M."/>
            <person name="Bloem J."/>
            <person name="Labutti K."/>
            <person name="Salamov A."/>
            <person name="Andreopoulos B."/>
            <person name="Baker S.E."/>
            <person name="Barry K."/>
            <person name="Bills G."/>
            <person name="Bluhm B.H."/>
            <person name="Cannon C."/>
            <person name="Castanera R."/>
            <person name="Culley D.E."/>
            <person name="Daum C."/>
            <person name="Ezra D."/>
            <person name="Gonzalez J.B."/>
            <person name="Henrissat B."/>
            <person name="Kuo A."/>
            <person name="Liang C."/>
            <person name="Lipzen A."/>
            <person name="Lutzoni F."/>
            <person name="Magnuson J."/>
            <person name="Mondo S."/>
            <person name="Nolan M."/>
            <person name="Ohm R."/>
            <person name="Pangilinan J."/>
            <person name="Park H.-J."/>
            <person name="Ramirez L."/>
            <person name="Alfaro M."/>
            <person name="Sun H."/>
            <person name="Tritt A."/>
            <person name="Yoshinaga Y."/>
            <person name="Zwiers L.-H."/>
            <person name="Turgeon B.G."/>
            <person name="Goodwin S.B."/>
            <person name="Spatafora J.W."/>
            <person name="Crous P.W."/>
            <person name="Grigoriev I.V."/>
        </authorList>
    </citation>
    <scope>NUCLEOTIDE SEQUENCE</scope>
    <source>
        <strain evidence="3">CBS 394.84</strain>
    </source>
</reference>
<gene>
    <name evidence="3" type="ORF">K460DRAFT_275292</name>
</gene>
<accession>A0A9P4LAN5</accession>
<comment type="caution">
    <text evidence="3">The sequence shown here is derived from an EMBL/GenBank/DDBJ whole genome shotgun (WGS) entry which is preliminary data.</text>
</comment>